<comment type="caution">
    <text evidence="2">The sequence shown here is derived from an EMBL/GenBank/DDBJ whole genome shotgun (WGS) entry which is preliminary data.</text>
</comment>
<dbReference type="RefSeq" id="WP_344910221.1">
    <property type="nucleotide sequence ID" value="NZ_BAAAYO010000008.1"/>
</dbReference>
<dbReference type="PANTHER" id="PTHR46580:SF4">
    <property type="entry name" value="ATP_GTP-BINDING PROTEIN"/>
    <property type="match status" value="1"/>
</dbReference>
<sequence length="646" mass="72442">MKRWLLALRSRSRFWLAVSVAFVLLYALHLVPAVGNENQPKRILVRLEDVGPGGQYEGPEQLGKLRAVLGMLKEKGIRYQIALIPRWLNVAKDGTRYDVALDQTDDAYVRSFDRLLQDAARSGAVIGMHGYTHQVGDAYRPDGHQESGIGNEFYMPDVPESMTVQYASRRVEEGVDIFRRIGLFPYFWEAPHYRTLPEQDAVFRNYFGLSFQADVQKNRNALQPQYSTGRNTGYGSPSLGAVYVPTPLSYIPYNRDIDIITNQLGKSNKLPAFFFHPFLEFKHLVAVTDDAGDPVMEDGLPLYRYPSAEKSPLQKLLPRLAEKGYTFMSVTDLIPFIPAHSVNVGMGREGSVQAADVTGKGQTDIVSWDWLRGQVTVTAGNFRGLRNEAPLPAKVWCQLKYSKGDVWTLMDDDGDGKADLWVMRANGTMEVYRSKGNEFVFSRNWKTGRTGWSNMFALRQGGGEWVIAGETADSSQLESFVLRKGELTLMEPRPWDKHSPVRLTIGDLDGDGKDSLLVPFPHSSRWIELVPDTASLKWKRKVLALTIPTGEEGQVKIGDFNGDGKQDILFWNAEEKMLAVYQQTGPLQFELLSRMGPWGHGDGQLLINDFNGDGRMDVGMLSNSDPYLDIALSFQSKRPAAATLLQ</sequence>
<name>A0ABV5VP67_9BACL</name>
<organism evidence="2 3">
    <name type="scientific">Paenibacillus hodogayensis</name>
    <dbReference type="NCBI Taxonomy" id="279208"/>
    <lineage>
        <taxon>Bacteria</taxon>
        <taxon>Bacillati</taxon>
        <taxon>Bacillota</taxon>
        <taxon>Bacilli</taxon>
        <taxon>Bacillales</taxon>
        <taxon>Paenibacillaceae</taxon>
        <taxon>Paenibacillus</taxon>
    </lineage>
</organism>
<protein>
    <submittedName>
        <fullName evidence="2">DUF2334 domain-containing protein</fullName>
    </submittedName>
</protein>
<keyword evidence="3" id="KW-1185">Reference proteome</keyword>
<reference evidence="2 3" key="1">
    <citation type="submission" date="2024-09" db="EMBL/GenBank/DDBJ databases">
        <authorList>
            <person name="Sun Q."/>
            <person name="Mori K."/>
        </authorList>
    </citation>
    <scope>NUCLEOTIDE SEQUENCE [LARGE SCALE GENOMIC DNA]</scope>
    <source>
        <strain evidence="2 3">JCM 12520</strain>
    </source>
</reference>
<dbReference type="InterPro" id="IPR013517">
    <property type="entry name" value="FG-GAP"/>
</dbReference>
<dbReference type="Gene3D" id="3.20.20.370">
    <property type="entry name" value="Glycoside hydrolase/deacetylase"/>
    <property type="match status" value="1"/>
</dbReference>
<dbReference type="SUPFAM" id="SSF88713">
    <property type="entry name" value="Glycoside hydrolase/deacetylase"/>
    <property type="match status" value="1"/>
</dbReference>
<evidence type="ECO:0000313" key="3">
    <source>
        <dbReference type="Proteomes" id="UP001589619"/>
    </source>
</evidence>
<evidence type="ECO:0000256" key="1">
    <source>
        <dbReference type="ARBA" id="ARBA00022729"/>
    </source>
</evidence>
<dbReference type="Pfam" id="PF13517">
    <property type="entry name" value="FG-GAP_3"/>
    <property type="match status" value="1"/>
</dbReference>
<dbReference type="InterPro" id="IPR018763">
    <property type="entry name" value="DUF2334"/>
</dbReference>
<dbReference type="Pfam" id="PF10096">
    <property type="entry name" value="DUF2334"/>
    <property type="match status" value="1"/>
</dbReference>
<gene>
    <name evidence="2" type="ORF">ACFFNY_00595</name>
</gene>
<dbReference type="EMBL" id="JBHMAG010000001">
    <property type="protein sequence ID" value="MFB9750057.1"/>
    <property type="molecule type" value="Genomic_DNA"/>
</dbReference>
<accession>A0ABV5VP67</accession>
<dbReference type="InterPro" id="IPR028994">
    <property type="entry name" value="Integrin_alpha_N"/>
</dbReference>
<keyword evidence="1" id="KW-0732">Signal</keyword>
<dbReference type="InterPro" id="IPR011330">
    <property type="entry name" value="Glyco_hydro/deAcase_b/a-brl"/>
</dbReference>
<proteinExistence type="predicted"/>
<dbReference type="Gene3D" id="2.40.128.340">
    <property type="match status" value="1"/>
</dbReference>
<dbReference type="Proteomes" id="UP001589619">
    <property type="component" value="Unassembled WGS sequence"/>
</dbReference>
<evidence type="ECO:0000313" key="2">
    <source>
        <dbReference type="EMBL" id="MFB9750057.1"/>
    </source>
</evidence>
<dbReference type="PANTHER" id="PTHR46580">
    <property type="entry name" value="SENSOR KINASE-RELATED"/>
    <property type="match status" value="1"/>
</dbReference>
<dbReference type="SUPFAM" id="SSF69318">
    <property type="entry name" value="Integrin alpha N-terminal domain"/>
    <property type="match status" value="1"/>
</dbReference>